<accession>A0ABV0G957</accession>
<sequence>MSKEIDTSLNEESPAAPTVAENAVPAAGESLSYENMLAQVAAAMNPAPAVRYEPMVQQGRVFLVKDVLKSLRNEKLQTQEEMAESCQQGRFRVSIASIKRAEIGRPVLFRVARELARYFNVPVEKIVKMRPVTVAEYLAGETKH</sequence>
<evidence type="ECO:0000313" key="2">
    <source>
        <dbReference type="Proteomes" id="UP001462640"/>
    </source>
</evidence>
<dbReference type="Gene3D" id="1.10.260.40">
    <property type="entry name" value="lambda repressor-like DNA-binding domains"/>
    <property type="match status" value="1"/>
</dbReference>
<reference evidence="1 2" key="1">
    <citation type="submission" date="2024-05" db="EMBL/GenBank/DDBJ databases">
        <title>Roseateles sp. 2.12 16S ribosomal RNA gene Genome sequencing and assembly.</title>
        <authorList>
            <person name="Woo H."/>
        </authorList>
    </citation>
    <scope>NUCLEOTIDE SEQUENCE [LARGE SCALE GENOMIC DNA]</scope>
    <source>
        <strain evidence="1 2">2.12</strain>
    </source>
</reference>
<proteinExistence type="predicted"/>
<comment type="caution">
    <text evidence="1">The sequence shown here is derived from an EMBL/GenBank/DDBJ whole genome shotgun (WGS) entry which is preliminary data.</text>
</comment>
<protein>
    <submittedName>
        <fullName evidence="1">Helix-turn-helix transcriptional regulator</fullName>
    </submittedName>
</protein>
<dbReference type="Proteomes" id="UP001462640">
    <property type="component" value="Unassembled WGS sequence"/>
</dbReference>
<dbReference type="CDD" id="cd00093">
    <property type="entry name" value="HTH_XRE"/>
    <property type="match status" value="1"/>
</dbReference>
<gene>
    <name evidence="1" type="ORF">ABDJ40_02240</name>
</gene>
<organism evidence="1 2">
    <name type="scientific">Roseateles flavus</name>
    <dbReference type="NCBI Taxonomy" id="3149041"/>
    <lineage>
        <taxon>Bacteria</taxon>
        <taxon>Pseudomonadati</taxon>
        <taxon>Pseudomonadota</taxon>
        <taxon>Betaproteobacteria</taxon>
        <taxon>Burkholderiales</taxon>
        <taxon>Sphaerotilaceae</taxon>
        <taxon>Roseateles</taxon>
    </lineage>
</organism>
<dbReference type="RefSeq" id="WP_347605570.1">
    <property type="nucleotide sequence ID" value="NZ_JBDPZC010000001.1"/>
</dbReference>
<dbReference type="InterPro" id="IPR001387">
    <property type="entry name" value="Cro/C1-type_HTH"/>
</dbReference>
<name>A0ABV0G957_9BURK</name>
<dbReference type="EMBL" id="JBDPZC010000001">
    <property type="protein sequence ID" value="MEO3711582.1"/>
    <property type="molecule type" value="Genomic_DNA"/>
</dbReference>
<keyword evidence="2" id="KW-1185">Reference proteome</keyword>
<dbReference type="InterPro" id="IPR010982">
    <property type="entry name" value="Lambda_DNA-bd_dom_sf"/>
</dbReference>
<evidence type="ECO:0000313" key="1">
    <source>
        <dbReference type="EMBL" id="MEO3711582.1"/>
    </source>
</evidence>